<reference evidence="3 4" key="1">
    <citation type="submission" date="2014-03" db="EMBL/GenBank/DDBJ databases">
        <title>Draft genome sequence of the novel thermoacidophilic archaea Acidianus copahuensis ALE1 strain, isolated from Copahue volcanic area in Neuquen Argentina.</title>
        <authorList>
            <person name="Urbieta M.S."/>
            <person name="Rascovan N."/>
            <person name="Castro C."/>
            <person name="Revale S."/>
            <person name="Giaveno M.A."/>
            <person name="Vazquez M.P."/>
            <person name="Donati E.R."/>
        </authorList>
    </citation>
    <scope>NUCLEOTIDE SEQUENCE [LARGE SCALE GENOMIC DNA]</scope>
    <source>
        <strain evidence="3 4">ALE1</strain>
    </source>
</reference>
<feature type="domain" description="Gins15 N-terminal" evidence="1">
    <location>
        <begin position="2"/>
        <end position="57"/>
    </location>
</feature>
<organism evidence="3 4">
    <name type="scientific">Candidatus Acidianus copahuensis</name>
    <dbReference type="NCBI Taxonomy" id="1160895"/>
    <lineage>
        <taxon>Archaea</taxon>
        <taxon>Thermoproteota</taxon>
        <taxon>Thermoprotei</taxon>
        <taxon>Sulfolobales</taxon>
        <taxon>Sulfolobaceae</taxon>
        <taxon>Acidianus</taxon>
    </lineage>
</organism>
<dbReference type="Pfam" id="PF25865">
    <property type="entry name" value="Gins15_C"/>
    <property type="match status" value="1"/>
</dbReference>
<dbReference type="Pfam" id="PF25864">
    <property type="entry name" value="Gins15_N"/>
    <property type="match status" value="1"/>
</dbReference>
<dbReference type="OrthoDB" id="34038at2157"/>
<evidence type="ECO:0000259" key="2">
    <source>
        <dbReference type="Pfam" id="PF25865"/>
    </source>
</evidence>
<comment type="caution">
    <text evidence="3">The sequence shown here is derived from an EMBL/GenBank/DDBJ whole genome shotgun (WGS) entry which is preliminary data.</text>
</comment>
<feature type="domain" description="Gins15 C-terminal" evidence="2">
    <location>
        <begin position="85"/>
        <end position="129"/>
    </location>
</feature>
<protein>
    <submittedName>
        <fullName evidence="3">Uncharacterized protein</fullName>
    </submittedName>
</protein>
<dbReference type="STRING" id="1160895.CM19_06125"/>
<accession>A0A031LRB5</accession>
<dbReference type="EMBL" id="JFZT01000039">
    <property type="protein sequence ID" value="EZQ06939.1"/>
    <property type="molecule type" value="Genomic_DNA"/>
</dbReference>
<dbReference type="RefSeq" id="WP_052349463.1">
    <property type="nucleotide sequence ID" value="NZ_JFZT01000039.1"/>
</dbReference>
<evidence type="ECO:0000313" key="3">
    <source>
        <dbReference type="EMBL" id="EZQ06939.1"/>
    </source>
</evidence>
<evidence type="ECO:0000259" key="1">
    <source>
        <dbReference type="Pfam" id="PF25864"/>
    </source>
</evidence>
<name>A0A031LRB5_9CREN</name>
<dbReference type="InterPro" id="IPR059061">
    <property type="entry name" value="Gins15_N"/>
</dbReference>
<dbReference type="AlphaFoldDB" id="A0A031LRB5"/>
<dbReference type="Proteomes" id="UP000024332">
    <property type="component" value="Unassembled WGS sequence"/>
</dbReference>
<proteinExistence type="predicted"/>
<gene>
    <name evidence="3" type="ORF">CM19_06125</name>
</gene>
<keyword evidence="4" id="KW-1185">Reference proteome</keyword>
<sequence length="132" mass="15339">MTITLDDIERQSSVLRKLRLKYNDDLHEREIKVYEELAESIFEMRVGKYIESGKDGGSLDSFLFDFLKKIKEFYISMMTGNLILKGHFVLCEIKKPFTLGSRIMHPGDIVMLDLRNVSALLIAEYIIPYKIS</sequence>
<evidence type="ECO:0000313" key="4">
    <source>
        <dbReference type="Proteomes" id="UP000024332"/>
    </source>
</evidence>
<dbReference type="InterPro" id="IPR059062">
    <property type="entry name" value="Gins15_C"/>
</dbReference>